<organism evidence="1 2">
    <name type="scientific">Papaver atlanticum</name>
    <dbReference type="NCBI Taxonomy" id="357466"/>
    <lineage>
        <taxon>Eukaryota</taxon>
        <taxon>Viridiplantae</taxon>
        <taxon>Streptophyta</taxon>
        <taxon>Embryophyta</taxon>
        <taxon>Tracheophyta</taxon>
        <taxon>Spermatophyta</taxon>
        <taxon>Magnoliopsida</taxon>
        <taxon>Ranunculales</taxon>
        <taxon>Papaveraceae</taxon>
        <taxon>Papaveroideae</taxon>
        <taxon>Papaver</taxon>
    </lineage>
</organism>
<evidence type="ECO:0000313" key="2">
    <source>
        <dbReference type="Proteomes" id="UP001202328"/>
    </source>
</evidence>
<dbReference type="AlphaFoldDB" id="A0AAD4SE08"/>
<dbReference type="EMBL" id="JAJJMB010011819">
    <property type="protein sequence ID" value="KAI3898735.1"/>
    <property type="molecule type" value="Genomic_DNA"/>
</dbReference>
<name>A0AAD4SE08_9MAGN</name>
<dbReference type="PANTHER" id="PTHR47459:SF1">
    <property type="entry name" value="KINESIN LIGHT CHAIN-RELATED"/>
    <property type="match status" value="1"/>
</dbReference>
<keyword evidence="2" id="KW-1185">Reference proteome</keyword>
<reference evidence="1" key="1">
    <citation type="submission" date="2022-04" db="EMBL/GenBank/DDBJ databases">
        <title>A functionally conserved STORR gene fusion in Papaver species that diverged 16.8 million years ago.</title>
        <authorList>
            <person name="Catania T."/>
        </authorList>
    </citation>
    <scope>NUCLEOTIDE SEQUENCE</scope>
    <source>
        <strain evidence="1">S-188037</strain>
    </source>
</reference>
<gene>
    <name evidence="1" type="ORF">MKW98_000848</name>
</gene>
<evidence type="ECO:0000313" key="1">
    <source>
        <dbReference type="EMBL" id="KAI3898735.1"/>
    </source>
</evidence>
<protein>
    <submittedName>
        <fullName evidence="1">Uncharacterized protein</fullName>
    </submittedName>
</protein>
<comment type="caution">
    <text evidence="1">The sequence shown here is derived from an EMBL/GenBank/DDBJ whole genome shotgun (WGS) entry which is preliminary data.</text>
</comment>
<sequence length="158" mass="17835">MYSNRGAAYLELERPQSDAQMFALAKEIMDVSLGPHHADSIDIVKTFQKLMAPWGASALEFQQRVIDVWESHGPTVHDETREALSGCLKQSYTVALEFQQRVIDAWESRGPTAHDEMREARRLLEQSKEKAHGSSCNGEDEVFHREALPLPLNSECVP</sequence>
<dbReference type="Proteomes" id="UP001202328">
    <property type="component" value="Unassembled WGS sequence"/>
</dbReference>
<dbReference type="PANTHER" id="PTHR47459">
    <property type="entry name" value="KINESIN LIGHT CHAIN-RELATED"/>
    <property type="match status" value="1"/>
</dbReference>
<accession>A0AAD4SE08</accession>
<proteinExistence type="predicted"/>